<keyword evidence="1" id="KW-1133">Transmembrane helix</keyword>
<accession>A0A9K3NSH3</accession>
<organism evidence="2 3">
    <name type="scientific">Helianthus annuus</name>
    <name type="common">Common sunflower</name>
    <dbReference type="NCBI Taxonomy" id="4232"/>
    <lineage>
        <taxon>Eukaryota</taxon>
        <taxon>Viridiplantae</taxon>
        <taxon>Streptophyta</taxon>
        <taxon>Embryophyta</taxon>
        <taxon>Tracheophyta</taxon>
        <taxon>Spermatophyta</taxon>
        <taxon>Magnoliopsida</taxon>
        <taxon>eudicotyledons</taxon>
        <taxon>Gunneridae</taxon>
        <taxon>Pentapetalae</taxon>
        <taxon>asterids</taxon>
        <taxon>campanulids</taxon>
        <taxon>Asterales</taxon>
        <taxon>Asteraceae</taxon>
        <taxon>Asteroideae</taxon>
        <taxon>Heliantheae alliance</taxon>
        <taxon>Heliantheae</taxon>
        <taxon>Helianthus</taxon>
    </lineage>
</organism>
<dbReference type="EMBL" id="MNCJ02000319">
    <property type="protein sequence ID" value="KAF5810275.1"/>
    <property type="molecule type" value="Genomic_DNA"/>
</dbReference>
<evidence type="ECO:0000256" key="1">
    <source>
        <dbReference type="SAM" id="Phobius"/>
    </source>
</evidence>
<keyword evidence="1" id="KW-0812">Transmembrane</keyword>
<dbReference type="AlphaFoldDB" id="A0A9K3NSH3"/>
<evidence type="ECO:0000313" key="3">
    <source>
        <dbReference type="Proteomes" id="UP000215914"/>
    </source>
</evidence>
<reference evidence="2" key="1">
    <citation type="journal article" date="2017" name="Nature">
        <title>The sunflower genome provides insights into oil metabolism, flowering and Asterid evolution.</title>
        <authorList>
            <person name="Badouin H."/>
            <person name="Gouzy J."/>
            <person name="Grassa C.J."/>
            <person name="Murat F."/>
            <person name="Staton S.E."/>
            <person name="Cottret L."/>
            <person name="Lelandais-Briere C."/>
            <person name="Owens G.L."/>
            <person name="Carrere S."/>
            <person name="Mayjonade B."/>
            <person name="Legrand L."/>
            <person name="Gill N."/>
            <person name="Kane N.C."/>
            <person name="Bowers J.E."/>
            <person name="Hubner S."/>
            <person name="Bellec A."/>
            <person name="Berard A."/>
            <person name="Berges H."/>
            <person name="Blanchet N."/>
            <person name="Boniface M.C."/>
            <person name="Brunel D."/>
            <person name="Catrice O."/>
            <person name="Chaidir N."/>
            <person name="Claudel C."/>
            <person name="Donnadieu C."/>
            <person name="Faraut T."/>
            <person name="Fievet G."/>
            <person name="Helmstetter N."/>
            <person name="King M."/>
            <person name="Knapp S.J."/>
            <person name="Lai Z."/>
            <person name="Le Paslier M.C."/>
            <person name="Lippi Y."/>
            <person name="Lorenzon L."/>
            <person name="Mandel J.R."/>
            <person name="Marage G."/>
            <person name="Marchand G."/>
            <person name="Marquand E."/>
            <person name="Bret-Mestries E."/>
            <person name="Morien E."/>
            <person name="Nambeesan S."/>
            <person name="Nguyen T."/>
            <person name="Pegot-Espagnet P."/>
            <person name="Pouilly N."/>
            <person name="Raftis F."/>
            <person name="Sallet E."/>
            <person name="Schiex T."/>
            <person name="Thomas J."/>
            <person name="Vandecasteele C."/>
            <person name="Vares D."/>
            <person name="Vear F."/>
            <person name="Vautrin S."/>
            <person name="Crespi M."/>
            <person name="Mangin B."/>
            <person name="Burke J.M."/>
            <person name="Salse J."/>
            <person name="Munos S."/>
            <person name="Vincourt P."/>
            <person name="Rieseberg L.H."/>
            <person name="Langlade N.B."/>
        </authorList>
    </citation>
    <scope>NUCLEOTIDE SEQUENCE</scope>
    <source>
        <tissue evidence="2">Leaves</tissue>
    </source>
</reference>
<keyword evidence="1" id="KW-0472">Membrane</keyword>
<sequence>MVTDSPITIATSKYGRRKKGVDGDWIVKRDFATFFLICLTWMNIKILTSNCKLFCSVFGYTIINHLMSICRHLVLRHYFLICLIICINEVIIGFVHI</sequence>
<name>A0A9K3NSH3_HELAN</name>
<comment type="caution">
    <text evidence="2">The sequence shown here is derived from an EMBL/GenBank/DDBJ whole genome shotgun (WGS) entry which is preliminary data.</text>
</comment>
<proteinExistence type="predicted"/>
<reference evidence="2" key="2">
    <citation type="submission" date="2020-06" db="EMBL/GenBank/DDBJ databases">
        <title>Helianthus annuus Genome sequencing and assembly Release 2.</title>
        <authorList>
            <person name="Gouzy J."/>
            <person name="Langlade N."/>
            <person name="Munos S."/>
        </authorList>
    </citation>
    <scope>NUCLEOTIDE SEQUENCE</scope>
    <source>
        <tissue evidence="2">Leaves</tissue>
    </source>
</reference>
<evidence type="ECO:0000313" key="2">
    <source>
        <dbReference type="EMBL" id="KAF5810275.1"/>
    </source>
</evidence>
<feature type="transmembrane region" description="Helical" evidence="1">
    <location>
        <begin position="34"/>
        <end position="63"/>
    </location>
</feature>
<dbReference type="Gramene" id="mRNA:HanXRQr2_Chr04g0167541">
    <property type="protein sequence ID" value="CDS:HanXRQr2_Chr04g0167541.1"/>
    <property type="gene ID" value="HanXRQr2_Chr04g0167541"/>
</dbReference>
<gene>
    <name evidence="2" type="ORF">HanXRQr2_Chr04g0167541</name>
</gene>
<dbReference type="Proteomes" id="UP000215914">
    <property type="component" value="Unassembled WGS sequence"/>
</dbReference>
<protein>
    <submittedName>
        <fullName evidence="2">Uncharacterized protein</fullName>
    </submittedName>
</protein>
<keyword evidence="3" id="KW-1185">Reference proteome</keyword>
<feature type="transmembrane region" description="Helical" evidence="1">
    <location>
        <begin position="75"/>
        <end position="95"/>
    </location>
</feature>